<keyword evidence="6" id="KW-0282">Flagellum</keyword>
<dbReference type="Gene3D" id="3.30.750.140">
    <property type="match status" value="1"/>
</dbReference>
<feature type="compositionally biased region" description="Polar residues" evidence="4">
    <location>
        <begin position="1"/>
        <end position="26"/>
    </location>
</feature>
<dbReference type="InterPro" id="IPR001635">
    <property type="entry name" value="Flag_hook_Flik"/>
</dbReference>
<feature type="region of interest" description="Disordered" evidence="4">
    <location>
        <begin position="187"/>
        <end position="226"/>
    </location>
</feature>
<dbReference type="InterPro" id="IPR021136">
    <property type="entry name" value="Flagellar_hook_control-like_C"/>
</dbReference>
<dbReference type="PRINTS" id="PR01007">
    <property type="entry name" value="FLGHOOKFLIK"/>
</dbReference>
<dbReference type="Pfam" id="PF02120">
    <property type="entry name" value="Flg_hook"/>
    <property type="match status" value="1"/>
</dbReference>
<feature type="domain" description="Flagellar hook-length control protein-like C-terminal" evidence="5">
    <location>
        <begin position="293"/>
        <end position="374"/>
    </location>
</feature>
<dbReference type="Proteomes" id="UP001058553">
    <property type="component" value="Chromosome"/>
</dbReference>
<comment type="similarity">
    <text evidence="2">Belongs to the FliK family.</text>
</comment>
<dbReference type="EMBL" id="CP103445">
    <property type="protein sequence ID" value="UWS32011.1"/>
    <property type="molecule type" value="Genomic_DNA"/>
</dbReference>
<keyword evidence="3" id="KW-1005">Bacterial flagellum biogenesis</keyword>
<name>A0ABY5X3Q2_ERWPY</name>
<proteinExistence type="inferred from homology"/>
<keyword evidence="7" id="KW-1185">Reference proteome</keyword>
<feature type="region of interest" description="Disordered" evidence="4">
    <location>
        <begin position="61"/>
        <end position="85"/>
    </location>
</feature>
<dbReference type="PANTHER" id="PTHR37533:SF2">
    <property type="entry name" value="FLAGELLAR HOOK-LENGTH CONTROL PROTEIN"/>
    <property type="match status" value="1"/>
</dbReference>
<dbReference type="CDD" id="cd17470">
    <property type="entry name" value="T3SS_Flik_C"/>
    <property type="match status" value="1"/>
</dbReference>
<feature type="region of interest" description="Disordered" evidence="4">
    <location>
        <begin position="1"/>
        <end position="41"/>
    </location>
</feature>
<keyword evidence="6" id="KW-0966">Cell projection</keyword>
<reference evidence="6" key="1">
    <citation type="submission" date="2022-07" db="EMBL/GenBank/DDBJ databases">
        <title>Genetic diversity of Erwinia pyrifoliae.</title>
        <authorList>
            <person name="Park D.S."/>
            <person name="Ham H."/>
        </authorList>
    </citation>
    <scope>NUCLEOTIDE SEQUENCE</scope>
    <source>
        <strain evidence="6">CP201486</strain>
    </source>
</reference>
<accession>A0ABY5X3Q2</accession>
<organism evidence="6 7">
    <name type="scientific">Erwinia pyrifoliae</name>
    <dbReference type="NCBI Taxonomy" id="79967"/>
    <lineage>
        <taxon>Bacteria</taxon>
        <taxon>Pseudomonadati</taxon>
        <taxon>Pseudomonadota</taxon>
        <taxon>Gammaproteobacteria</taxon>
        <taxon>Enterobacterales</taxon>
        <taxon>Erwiniaceae</taxon>
        <taxon>Erwinia</taxon>
    </lineage>
</organism>
<dbReference type="PANTHER" id="PTHR37533">
    <property type="entry name" value="FLAGELLAR HOOK-LENGTH CONTROL PROTEIN"/>
    <property type="match status" value="1"/>
</dbReference>
<dbReference type="InterPro" id="IPR038610">
    <property type="entry name" value="FliK-like_C_sf"/>
</dbReference>
<dbReference type="InterPro" id="IPR052563">
    <property type="entry name" value="FliK"/>
</dbReference>
<evidence type="ECO:0000313" key="7">
    <source>
        <dbReference type="Proteomes" id="UP001058553"/>
    </source>
</evidence>
<keyword evidence="6" id="KW-0969">Cilium</keyword>
<evidence type="ECO:0000256" key="4">
    <source>
        <dbReference type="SAM" id="MobiDB-lite"/>
    </source>
</evidence>
<feature type="region of interest" description="Disordered" evidence="4">
    <location>
        <begin position="371"/>
        <end position="405"/>
    </location>
</feature>
<evidence type="ECO:0000313" key="6">
    <source>
        <dbReference type="EMBL" id="UWS32011.1"/>
    </source>
</evidence>
<protein>
    <submittedName>
        <fullName evidence="6">Flagellar hook-length control protein FliK</fullName>
    </submittedName>
</protein>
<evidence type="ECO:0000256" key="3">
    <source>
        <dbReference type="ARBA" id="ARBA00022795"/>
    </source>
</evidence>
<sequence length="426" mass="43686">MITLPTAVTSTSPAPQGASSMSSENTLDGRAGDDALSGAENMPKGFVTLLGERLLSLGHSRAASGRAGETANGAAPTGKSAVNPLLANLDNPETLSALLQPATGDSAKKDDAPGDKQPVPLAALSESDVQALQALYAMLPNNVTPPASAATGLDKTDAAPDAGDKQSALGALITAFGKASAEKGNASDSALAKDSDGLPLAKSAGKPDGETRTALNPALPSGNPAFQQMMHNANRDADKQDSVPVQNAMLTPVGLTSAATAFTPTTTSVVSAPSTPLLNAQLGSPEWQQALGQQILMFSRDGLQTAELRLHPQDLGSIQISLKLDNDQAQISLVSNHSQVRDALEAAIPQLRTSLAESGINLGQSNVSSDAFQQGKSFHGQQEQQRDHHETPFSLGNDNDDDATPIAVPASLQARISGTNAVDTFA</sequence>
<evidence type="ECO:0000256" key="2">
    <source>
        <dbReference type="ARBA" id="ARBA00009149"/>
    </source>
</evidence>
<feature type="compositionally biased region" description="Polar residues" evidence="4">
    <location>
        <begin position="371"/>
        <end position="383"/>
    </location>
</feature>
<comment type="function">
    <text evidence="1">Controls the length of the flagellar hook.</text>
</comment>
<gene>
    <name evidence="6" type="ORF">NYP84_10000</name>
</gene>
<evidence type="ECO:0000256" key="1">
    <source>
        <dbReference type="ARBA" id="ARBA00003944"/>
    </source>
</evidence>
<dbReference type="RefSeq" id="WP_259818114.1">
    <property type="nucleotide sequence ID" value="NZ_CP103445.1"/>
</dbReference>
<evidence type="ECO:0000259" key="5">
    <source>
        <dbReference type="Pfam" id="PF02120"/>
    </source>
</evidence>